<dbReference type="EMBL" id="DRBW01000184">
    <property type="protein sequence ID" value="HDM90519.1"/>
    <property type="molecule type" value="Genomic_DNA"/>
</dbReference>
<gene>
    <name evidence="2" type="ORF">ENG67_04855</name>
</gene>
<dbReference type="PROSITE" id="PS51742">
    <property type="entry name" value="PPC"/>
    <property type="match status" value="1"/>
</dbReference>
<accession>A0A7C1B457</accession>
<dbReference type="PANTHER" id="PTHR34988:SF1">
    <property type="entry name" value="DNA-BINDING PROTEIN"/>
    <property type="match status" value="1"/>
</dbReference>
<dbReference type="Gene3D" id="3.30.1330.80">
    <property type="entry name" value="Hypothetical protein, similar to alpha- acetolactate decarboxylase, domain 2"/>
    <property type="match status" value="1"/>
</dbReference>
<evidence type="ECO:0000313" key="2">
    <source>
        <dbReference type="EMBL" id="HDM90519.1"/>
    </source>
</evidence>
<dbReference type="SUPFAM" id="SSF117856">
    <property type="entry name" value="AF0104/ALDC/Ptd012-like"/>
    <property type="match status" value="1"/>
</dbReference>
<proteinExistence type="predicted"/>
<sequence>MILKKAGDVIVIRYERGEDFPGGLIGLLGEEGFYIILSAAGMLKDAELGYFDGQEYRRKKFEEAGEVVSLSGSLIPGREGSFHIHAALAFGDHSVAGGHLFGGIVENTLELFLLRTEINARRVKSGRLNLLDF</sequence>
<dbReference type="InterPro" id="IPR005175">
    <property type="entry name" value="PPC_dom"/>
</dbReference>
<name>A0A7C1B457_UNCW3</name>
<protein>
    <submittedName>
        <fullName evidence="2">DUF296 domain-containing protein</fullName>
    </submittedName>
</protein>
<dbReference type="CDD" id="cd11378">
    <property type="entry name" value="DUF296"/>
    <property type="match status" value="1"/>
</dbReference>
<reference evidence="2" key="1">
    <citation type="journal article" date="2020" name="mSystems">
        <title>Genome- and Community-Level Interaction Insights into Carbon Utilization and Element Cycling Functions of Hydrothermarchaeota in Hydrothermal Sediment.</title>
        <authorList>
            <person name="Zhou Z."/>
            <person name="Liu Y."/>
            <person name="Xu W."/>
            <person name="Pan J."/>
            <person name="Luo Z.H."/>
            <person name="Li M."/>
        </authorList>
    </citation>
    <scope>NUCLEOTIDE SEQUENCE [LARGE SCALE GENOMIC DNA]</scope>
    <source>
        <strain evidence="2">HyVt-237</strain>
    </source>
</reference>
<dbReference type="PANTHER" id="PTHR34988">
    <property type="entry name" value="PROTEIN, PUTATIVE-RELATED"/>
    <property type="match status" value="1"/>
</dbReference>
<comment type="caution">
    <text evidence="2">The sequence shown here is derived from an EMBL/GenBank/DDBJ whole genome shotgun (WGS) entry which is preliminary data.</text>
</comment>
<dbReference type="Pfam" id="PF03479">
    <property type="entry name" value="PCC"/>
    <property type="match status" value="1"/>
</dbReference>
<dbReference type="Proteomes" id="UP000885931">
    <property type="component" value="Unassembled WGS sequence"/>
</dbReference>
<evidence type="ECO:0000259" key="1">
    <source>
        <dbReference type="PROSITE" id="PS51742"/>
    </source>
</evidence>
<dbReference type="AlphaFoldDB" id="A0A7C1B457"/>
<organism evidence="2">
    <name type="scientific">candidate division WOR-3 bacterium</name>
    <dbReference type="NCBI Taxonomy" id="2052148"/>
    <lineage>
        <taxon>Bacteria</taxon>
        <taxon>Bacteria division WOR-3</taxon>
    </lineage>
</organism>
<feature type="domain" description="PPC" evidence="1">
    <location>
        <begin position="4"/>
        <end position="133"/>
    </location>
</feature>